<evidence type="ECO:0000313" key="1">
    <source>
        <dbReference type="EMBL" id="OHF02986.1"/>
    </source>
</evidence>
<gene>
    <name evidence="1" type="ORF">CORC01_01744</name>
</gene>
<dbReference type="AlphaFoldDB" id="A0A1G4BNW6"/>
<name>A0A1G4BNW6_9PEZI</name>
<accession>A0A1G4BNW6</accession>
<dbReference type="EMBL" id="MJBS01000009">
    <property type="protein sequence ID" value="OHF02986.1"/>
    <property type="molecule type" value="Genomic_DNA"/>
</dbReference>
<sequence>MSPTKEDRFDVVYSPIDITERTVIPRSKELSENFWSKFQSAAFDCPEALLLVWPIFGPLNEITVLDSTAVGEAFKNRQPFVTENPDGSKTFHPIASLPATYPLLSHITLSVGIFDDFRDVTGRMTELHEFDWAEVEEAKRAGVTKFYCHDEKCKPQPYLYMTQEPDLSIEAQEKPYVTIGEAVCAIHEWLLTLQEEILIAETALWDGDNWGCQAPMLPRDTKFWVSGLWGTDVIRQGGVGSGEQMPWDPEMGEGYPATEEEWEERLEMARKRREALRARGDGGHEPGMINVD</sequence>
<comment type="caution">
    <text evidence="1">The sequence shown here is derived from an EMBL/GenBank/DDBJ whole genome shotgun (WGS) entry which is preliminary data.</text>
</comment>
<proteinExistence type="predicted"/>
<protein>
    <submittedName>
        <fullName evidence="1">Uncharacterized protein</fullName>
    </submittedName>
</protein>
<dbReference type="OrthoDB" id="4837321at2759"/>
<dbReference type="GeneID" id="34554908"/>
<keyword evidence="2" id="KW-1185">Reference proteome</keyword>
<dbReference type="Proteomes" id="UP000176998">
    <property type="component" value="Unassembled WGS sequence"/>
</dbReference>
<dbReference type="RefSeq" id="XP_022480124.1">
    <property type="nucleotide sequence ID" value="XM_022613398.1"/>
</dbReference>
<organism evidence="1 2">
    <name type="scientific">Colletotrichum orchidophilum</name>
    <dbReference type="NCBI Taxonomy" id="1209926"/>
    <lineage>
        <taxon>Eukaryota</taxon>
        <taxon>Fungi</taxon>
        <taxon>Dikarya</taxon>
        <taxon>Ascomycota</taxon>
        <taxon>Pezizomycotina</taxon>
        <taxon>Sordariomycetes</taxon>
        <taxon>Hypocreomycetidae</taxon>
        <taxon>Glomerellales</taxon>
        <taxon>Glomerellaceae</taxon>
        <taxon>Colletotrichum</taxon>
    </lineage>
</organism>
<reference evidence="1 2" key="1">
    <citation type="submission" date="2016-09" db="EMBL/GenBank/DDBJ databases">
        <authorList>
            <person name="Capua I."/>
            <person name="De Benedictis P."/>
            <person name="Joannis T."/>
            <person name="Lombin L.H."/>
            <person name="Cattoli G."/>
        </authorList>
    </citation>
    <scope>NUCLEOTIDE SEQUENCE [LARGE SCALE GENOMIC DNA]</scope>
    <source>
        <strain evidence="1 2">IMI 309357</strain>
    </source>
</reference>
<evidence type="ECO:0000313" key="2">
    <source>
        <dbReference type="Proteomes" id="UP000176998"/>
    </source>
</evidence>